<evidence type="ECO:0000256" key="3">
    <source>
        <dbReference type="ARBA" id="ARBA00023027"/>
    </source>
</evidence>
<dbReference type="GO" id="GO:0070403">
    <property type="term" value="F:NAD+ binding"/>
    <property type="evidence" value="ECO:0007669"/>
    <property type="project" value="InterPro"/>
</dbReference>
<evidence type="ECO:0000313" key="6">
    <source>
        <dbReference type="EMBL" id="RII33936.1"/>
    </source>
</evidence>
<dbReference type="AlphaFoldDB" id="A0A399ISK9"/>
<evidence type="ECO:0000259" key="5">
    <source>
        <dbReference type="Pfam" id="PF01370"/>
    </source>
</evidence>
<dbReference type="GO" id="GO:0042732">
    <property type="term" value="P:D-xylose metabolic process"/>
    <property type="evidence" value="ECO:0007669"/>
    <property type="project" value="InterPro"/>
</dbReference>
<keyword evidence="3" id="KW-0520">NAD</keyword>
<evidence type="ECO:0000313" key="7">
    <source>
        <dbReference type="Proteomes" id="UP000265930"/>
    </source>
</evidence>
<dbReference type="SUPFAM" id="SSF51735">
    <property type="entry name" value="NAD(P)-binding Rossmann-fold domains"/>
    <property type="match status" value="1"/>
</dbReference>
<name>A0A399ISK9_9CLOT</name>
<evidence type="ECO:0000256" key="1">
    <source>
        <dbReference type="ARBA" id="ARBA00001911"/>
    </source>
</evidence>
<dbReference type="InterPro" id="IPR044516">
    <property type="entry name" value="UXS-like"/>
</dbReference>
<dbReference type="Gene3D" id="3.40.50.720">
    <property type="entry name" value="NAD(P)-binding Rossmann-like Domain"/>
    <property type="match status" value="1"/>
</dbReference>
<keyword evidence="2" id="KW-0210">Decarboxylase</keyword>
<evidence type="ECO:0000256" key="2">
    <source>
        <dbReference type="ARBA" id="ARBA00022793"/>
    </source>
</evidence>
<organism evidence="6 7">
    <name type="scientific">Clostridium chromiireducens</name>
    <dbReference type="NCBI Taxonomy" id="225345"/>
    <lineage>
        <taxon>Bacteria</taxon>
        <taxon>Bacillati</taxon>
        <taxon>Bacillota</taxon>
        <taxon>Clostridia</taxon>
        <taxon>Eubacteriales</taxon>
        <taxon>Clostridiaceae</taxon>
        <taxon>Clostridium</taxon>
    </lineage>
</organism>
<comment type="cofactor">
    <cofactor evidence="1">
        <name>NAD(+)</name>
        <dbReference type="ChEBI" id="CHEBI:57540"/>
    </cofactor>
</comment>
<dbReference type="Pfam" id="PF01370">
    <property type="entry name" value="Epimerase"/>
    <property type="match status" value="1"/>
</dbReference>
<accession>A0A399ISK9</accession>
<protein>
    <submittedName>
        <fullName evidence="6">NAD-dependent epimerase/dehydratase family protein</fullName>
    </submittedName>
</protein>
<dbReference type="RefSeq" id="WP_119366781.1">
    <property type="nucleotide sequence ID" value="NZ_QXDJ01000003.1"/>
</dbReference>
<proteinExistence type="predicted"/>
<comment type="caution">
    <text evidence="6">The sequence shown here is derived from an EMBL/GenBank/DDBJ whole genome shotgun (WGS) entry which is preliminary data.</text>
</comment>
<dbReference type="GO" id="GO:0048040">
    <property type="term" value="F:UDP-glucuronate decarboxylase activity"/>
    <property type="evidence" value="ECO:0007669"/>
    <property type="project" value="TreeGrafter"/>
</dbReference>
<dbReference type="EMBL" id="QXDJ01000003">
    <property type="protein sequence ID" value="RII33936.1"/>
    <property type="molecule type" value="Genomic_DNA"/>
</dbReference>
<sequence>MLNNIILEDIEYIVKNINVKKCEGKSFFITGANGFLARYMVEVLIYLNEHILNEECTIIALCRNKKDASEKFKEYINRKYFKIIFQNVEEKIKYNSNIDYIIHAASKANTKEFGINPVGVLSANVIGTYRLLEYAKTKDIISFLFFSSGAVYGNIDETKEFVKETQFYSLDPLDVRSCYAESKRMGENMAFSYYKQFNIPTKIIRIGHTYGPGINLEDGHVFSDFVNRILNNEDLVIKSDGTAKRPFCYISDAIIAFFLVLFKGKNGEAYNMSNNKCFLSINDLAHILVEKTFFKKGLKVINNTNDRDLRSIDKAQVSVNIGKITYLGWNPEIGIEEGFKRTVDSFQIN</sequence>
<dbReference type="PANTHER" id="PTHR43078:SF6">
    <property type="entry name" value="UDP-GLUCURONIC ACID DECARBOXYLASE 1"/>
    <property type="match status" value="1"/>
</dbReference>
<gene>
    <name evidence="6" type="ORF">D2A34_12160</name>
</gene>
<dbReference type="Proteomes" id="UP000265930">
    <property type="component" value="Unassembled WGS sequence"/>
</dbReference>
<dbReference type="GO" id="GO:0005737">
    <property type="term" value="C:cytoplasm"/>
    <property type="evidence" value="ECO:0007669"/>
    <property type="project" value="TreeGrafter"/>
</dbReference>
<reference evidence="6 7" key="1">
    <citation type="submission" date="2018-08" db="EMBL/GenBank/DDBJ databases">
        <title>Genome of Clostridium chromiireducens C1, DSM12136.</title>
        <authorList>
            <person name="Xing M."/>
            <person name="Wei Y."/>
            <person name="Ang E.L."/>
            <person name="Zhao H."/>
            <person name="Zhang Y."/>
        </authorList>
    </citation>
    <scope>NUCLEOTIDE SEQUENCE [LARGE SCALE GENOMIC DNA]</scope>
    <source>
        <strain evidence="6 7">C1</strain>
    </source>
</reference>
<dbReference type="PANTHER" id="PTHR43078">
    <property type="entry name" value="UDP-GLUCURONIC ACID DECARBOXYLASE-RELATED"/>
    <property type="match status" value="1"/>
</dbReference>
<evidence type="ECO:0000256" key="4">
    <source>
        <dbReference type="ARBA" id="ARBA00023239"/>
    </source>
</evidence>
<keyword evidence="4" id="KW-0456">Lyase</keyword>
<feature type="domain" description="NAD-dependent epimerase/dehydratase" evidence="5">
    <location>
        <begin position="28"/>
        <end position="272"/>
    </location>
</feature>
<dbReference type="InterPro" id="IPR001509">
    <property type="entry name" value="Epimerase_deHydtase"/>
</dbReference>
<dbReference type="InterPro" id="IPR036291">
    <property type="entry name" value="NAD(P)-bd_dom_sf"/>
</dbReference>